<evidence type="ECO:0000313" key="2">
    <source>
        <dbReference type="EMBL" id="KAG9441607.1"/>
    </source>
</evidence>
<dbReference type="InterPro" id="IPR009646">
    <property type="entry name" value="Root_cap"/>
</dbReference>
<dbReference type="PANTHER" id="PTHR31656">
    <property type="entry name" value="ROOT CAP DOMAIN-CONTAINING PROTEIN"/>
    <property type="match status" value="1"/>
</dbReference>
<protein>
    <submittedName>
        <fullName evidence="2">Uncharacterized protein</fullName>
    </submittedName>
</protein>
<dbReference type="Pfam" id="PF06830">
    <property type="entry name" value="Root_cap"/>
    <property type="match status" value="1"/>
</dbReference>
<feature type="signal peptide" evidence="1">
    <location>
        <begin position="1"/>
        <end position="22"/>
    </location>
</feature>
<dbReference type="EMBL" id="JAINDJ010000007">
    <property type="protein sequence ID" value="KAG9441607.1"/>
    <property type="molecule type" value="Genomic_DNA"/>
</dbReference>
<name>A0AAV7DYE1_ARIFI</name>
<dbReference type="AlphaFoldDB" id="A0AAV7DYE1"/>
<keyword evidence="1" id="KW-0732">Signal</keyword>
<dbReference type="Proteomes" id="UP000825729">
    <property type="component" value="Unassembled WGS sequence"/>
</dbReference>
<comment type="caution">
    <text evidence="2">The sequence shown here is derived from an EMBL/GenBank/DDBJ whole genome shotgun (WGS) entry which is preliminary data.</text>
</comment>
<reference evidence="2 3" key="1">
    <citation type="submission" date="2021-07" db="EMBL/GenBank/DDBJ databases">
        <title>The Aristolochia fimbriata genome: insights into angiosperm evolution, floral development and chemical biosynthesis.</title>
        <authorList>
            <person name="Jiao Y."/>
        </authorList>
    </citation>
    <scope>NUCLEOTIDE SEQUENCE [LARGE SCALE GENOMIC DNA]</scope>
    <source>
        <strain evidence="2">IBCAS-2021</strain>
        <tissue evidence="2">Leaf</tissue>
    </source>
</reference>
<sequence length="315" mass="34663">MGYPWLLLCFLCLAPHLPEVTAWKASCKNPYYGKCYGIPHNCPPGCPRLCEVDCRICKPYCPCDRPGAVCQDPRFIGGDGVLFYFHGKKDRNFCLVSDSNIHVNGHFIGKRSKKGRDFTWVQAIGILFGSHRLYLGAKEVGKWDDSSDNLLIQLNGNYISIAARAGETWWSPEVGLRIRRTSDSNVVVIEARELFNIAARVVPITEEDSRVHGYDIAHDNCFAHLELNFKFNLFSAKVNGVLGQTYSHGYRSRVKMAAAMPIMGGAKKFASSHIFATDCSVSNFGSKAAEVDGGKPLSIVCNGGGTSGQGIVCKR</sequence>
<organism evidence="2 3">
    <name type="scientific">Aristolochia fimbriata</name>
    <name type="common">White veined hardy Dutchman's pipe vine</name>
    <dbReference type="NCBI Taxonomy" id="158543"/>
    <lineage>
        <taxon>Eukaryota</taxon>
        <taxon>Viridiplantae</taxon>
        <taxon>Streptophyta</taxon>
        <taxon>Embryophyta</taxon>
        <taxon>Tracheophyta</taxon>
        <taxon>Spermatophyta</taxon>
        <taxon>Magnoliopsida</taxon>
        <taxon>Magnoliidae</taxon>
        <taxon>Piperales</taxon>
        <taxon>Aristolochiaceae</taxon>
        <taxon>Aristolochia</taxon>
    </lineage>
</organism>
<accession>A0AAV7DYE1</accession>
<evidence type="ECO:0000256" key="1">
    <source>
        <dbReference type="SAM" id="SignalP"/>
    </source>
</evidence>
<keyword evidence="3" id="KW-1185">Reference proteome</keyword>
<feature type="chain" id="PRO_5043922113" evidence="1">
    <location>
        <begin position="23"/>
        <end position="315"/>
    </location>
</feature>
<proteinExistence type="predicted"/>
<gene>
    <name evidence="2" type="ORF">H6P81_017461</name>
</gene>
<evidence type="ECO:0000313" key="3">
    <source>
        <dbReference type="Proteomes" id="UP000825729"/>
    </source>
</evidence>